<feature type="binding site" evidence="7">
    <location>
        <position position="8"/>
    </location>
    <ligand>
        <name>Mg(2+)</name>
        <dbReference type="ChEBI" id="CHEBI:18420"/>
    </ligand>
</feature>
<keyword evidence="4" id="KW-0378">Hydrolase</keyword>
<feature type="binding site" evidence="6">
    <location>
        <position position="19"/>
    </location>
    <ligand>
        <name>substrate</name>
    </ligand>
</feature>
<keyword evidence="9" id="KW-0472">Membrane</keyword>
<feature type="region of interest" description="Disordered" evidence="8">
    <location>
        <begin position="162"/>
        <end position="183"/>
    </location>
</feature>
<dbReference type="GO" id="GO:0046872">
    <property type="term" value="F:metal ion binding"/>
    <property type="evidence" value="ECO:0007669"/>
    <property type="project" value="UniProtKB-KW"/>
</dbReference>
<evidence type="ECO:0000256" key="6">
    <source>
        <dbReference type="PIRSR" id="PIRSR031051-2"/>
    </source>
</evidence>
<evidence type="ECO:0000313" key="11">
    <source>
        <dbReference type="Proteomes" id="UP000645828"/>
    </source>
</evidence>
<dbReference type="PIRSF" id="PIRSF031051">
    <property type="entry name" value="PyrdxlP_Pase_PHOSPHO2"/>
    <property type="match status" value="1"/>
</dbReference>
<evidence type="ECO:0000256" key="3">
    <source>
        <dbReference type="ARBA" id="ARBA00022723"/>
    </source>
</evidence>
<name>A0A811Z407_NYCPR</name>
<dbReference type="InterPro" id="IPR036412">
    <property type="entry name" value="HAD-like_sf"/>
</dbReference>
<dbReference type="SUPFAM" id="SSF56784">
    <property type="entry name" value="HAD-like"/>
    <property type="match status" value="1"/>
</dbReference>
<feature type="binding site" evidence="7">
    <location>
        <position position="190"/>
    </location>
    <ligand>
        <name>Mg(2+)</name>
        <dbReference type="ChEBI" id="CHEBI:18420"/>
    </ligand>
</feature>
<dbReference type="InterPro" id="IPR006384">
    <property type="entry name" value="HAD_hydro_PyrdxlP_Pase-like"/>
</dbReference>
<reference evidence="10" key="1">
    <citation type="submission" date="2020-12" db="EMBL/GenBank/DDBJ databases">
        <authorList>
            <consortium name="Molecular Ecology Group"/>
        </authorList>
    </citation>
    <scope>NUCLEOTIDE SEQUENCE</scope>
    <source>
        <strain evidence="10">TBG_1078</strain>
    </source>
</reference>
<keyword evidence="3 7" id="KW-0479">Metal-binding</keyword>
<organism evidence="10 11">
    <name type="scientific">Nyctereutes procyonoides</name>
    <name type="common">Raccoon dog</name>
    <name type="synonym">Canis procyonoides</name>
    <dbReference type="NCBI Taxonomy" id="34880"/>
    <lineage>
        <taxon>Eukaryota</taxon>
        <taxon>Metazoa</taxon>
        <taxon>Chordata</taxon>
        <taxon>Craniata</taxon>
        <taxon>Vertebrata</taxon>
        <taxon>Euteleostomi</taxon>
        <taxon>Mammalia</taxon>
        <taxon>Eutheria</taxon>
        <taxon>Laurasiatheria</taxon>
        <taxon>Carnivora</taxon>
        <taxon>Caniformia</taxon>
        <taxon>Canidae</taxon>
        <taxon>Nyctereutes</taxon>
    </lineage>
</organism>
<feature type="transmembrane region" description="Helical" evidence="9">
    <location>
        <begin position="208"/>
        <end position="227"/>
    </location>
</feature>
<evidence type="ECO:0000256" key="9">
    <source>
        <dbReference type="SAM" id="Phobius"/>
    </source>
</evidence>
<feature type="binding site" evidence="6">
    <location>
        <position position="96"/>
    </location>
    <ligand>
        <name>substrate</name>
    </ligand>
</feature>
<dbReference type="GO" id="GO:0016791">
    <property type="term" value="F:phosphatase activity"/>
    <property type="evidence" value="ECO:0007669"/>
    <property type="project" value="InterPro"/>
</dbReference>
<dbReference type="PANTHER" id="PTHR20889">
    <property type="entry name" value="PHOSPHATASE, ORPHAN 1, 2"/>
    <property type="match status" value="1"/>
</dbReference>
<accession>A0A811Z407</accession>
<evidence type="ECO:0000256" key="7">
    <source>
        <dbReference type="PIRSR" id="PIRSR031051-3"/>
    </source>
</evidence>
<dbReference type="AlphaFoldDB" id="A0A811Z407"/>
<evidence type="ECO:0000313" key="10">
    <source>
        <dbReference type="EMBL" id="CAD7684853.1"/>
    </source>
</evidence>
<evidence type="ECO:0000256" key="2">
    <source>
        <dbReference type="ARBA" id="ARBA00008541"/>
    </source>
</evidence>
<comment type="caution">
    <text evidence="10">The sequence shown here is derived from an EMBL/GenBank/DDBJ whole genome shotgun (WGS) entry which is preliminary data.</text>
</comment>
<sequence length="284" mass="33170">MKILLIFDFENTIIHDNSDTWIVQCTPEKKLLQNSYKKGFGAEFMGRIFKNMGKGDVREDETNRAMTSIHFTLGLKERKKERKKNKDKFDCIIISDSNSVFIDWVLEATSFHDVFDSVYKSSSFFFFQIQQLLIAMVISLKNYHTHSCNRYPENLQNCKRKRERQRHRQREKQAPCTGSPMWDSIPVLQDRALGQRQAPNHCATQGSLTFYFFIFIFYFIFLSSNFLKENDVAMPWKGYTLEKTLPRMSQNLEPMESSVVVLSSGVKNNFSLTISNQGVICQQQ</sequence>
<evidence type="ECO:0000256" key="4">
    <source>
        <dbReference type="ARBA" id="ARBA00022801"/>
    </source>
</evidence>
<dbReference type="Gene3D" id="3.40.50.1000">
    <property type="entry name" value="HAD superfamily/HAD-like"/>
    <property type="match status" value="1"/>
</dbReference>
<dbReference type="PANTHER" id="PTHR20889:SF1">
    <property type="entry name" value="PYRIDOXAL PHOSPHATE PHOSPHATASE PHOSPHO2"/>
    <property type="match status" value="1"/>
</dbReference>
<gene>
    <name evidence="10" type="ORF">NYPRO_LOCUS17646</name>
</gene>
<keyword evidence="5 7" id="KW-0460">Magnesium</keyword>
<dbReference type="Proteomes" id="UP000645828">
    <property type="component" value="Unassembled WGS sequence"/>
</dbReference>
<proteinExistence type="inferred from homology"/>
<dbReference type="NCBIfam" id="TIGR01489">
    <property type="entry name" value="DKMTPPase-SF"/>
    <property type="match status" value="1"/>
</dbReference>
<dbReference type="InterPro" id="IPR023214">
    <property type="entry name" value="HAD_sf"/>
</dbReference>
<dbReference type="Pfam" id="PF06888">
    <property type="entry name" value="Put_Phosphatase"/>
    <property type="match status" value="1"/>
</dbReference>
<protein>
    <submittedName>
        <fullName evidence="10">(raccoon dog) hypothetical protein</fullName>
    </submittedName>
</protein>
<keyword evidence="11" id="KW-1185">Reference proteome</keyword>
<comment type="cofactor">
    <cofactor evidence="1 7">
        <name>Mg(2+)</name>
        <dbReference type="ChEBI" id="CHEBI:18420"/>
    </cofactor>
</comment>
<dbReference type="InterPro" id="IPR016965">
    <property type="entry name" value="Pase_PHOSPHO-typ"/>
</dbReference>
<comment type="similarity">
    <text evidence="2">Belongs to the HAD-like hydrolase superfamily. PHOSPHO family.</text>
</comment>
<keyword evidence="9" id="KW-0812">Transmembrane</keyword>
<keyword evidence="9" id="KW-1133">Transmembrane helix</keyword>
<evidence type="ECO:0000256" key="8">
    <source>
        <dbReference type="SAM" id="MobiDB-lite"/>
    </source>
</evidence>
<evidence type="ECO:0000256" key="1">
    <source>
        <dbReference type="ARBA" id="ARBA00001946"/>
    </source>
</evidence>
<dbReference type="EMBL" id="CAJHUB010000760">
    <property type="protein sequence ID" value="CAD7684853.1"/>
    <property type="molecule type" value="Genomic_DNA"/>
</dbReference>
<evidence type="ECO:0000256" key="5">
    <source>
        <dbReference type="ARBA" id="ARBA00022842"/>
    </source>
</evidence>